<evidence type="ECO:0000313" key="10">
    <source>
        <dbReference type="Proteomes" id="UP000887577"/>
    </source>
</evidence>
<keyword evidence="3" id="KW-0343">GTPase activation</keyword>
<organism evidence="10 11">
    <name type="scientific">Panagrolaimus superbus</name>
    <dbReference type="NCBI Taxonomy" id="310955"/>
    <lineage>
        <taxon>Eukaryota</taxon>
        <taxon>Metazoa</taxon>
        <taxon>Ecdysozoa</taxon>
        <taxon>Nematoda</taxon>
        <taxon>Chromadorea</taxon>
        <taxon>Rhabditida</taxon>
        <taxon>Tylenchina</taxon>
        <taxon>Panagrolaimomorpha</taxon>
        <taxon>Panagrolaimoidea</taxon>
        <taxon>Panagrolaimidae</taxon>
        <taxon>Panagrolaimus</taxon>
    </lineage>
</organism>
<evidence type="ECO:0000256" key="4">
    <source>
        <dbReference type="ARBA" id="ARBA00022490"/>
    </source>
</evidence>
<keyword evidence="4" id="KW-0963">Cytoplasm</keyword>
<dbReference type="Gene3D" id="1.10.10.750">
    <property type="entry name" value="Ypt/Rab-GAP domain of gyp1p, domain 1"/>
    <property type="match status" value="1"/>
</dbReference>
<evidence type="ECO:0000256" key="1">
    <source>
        <dbReference type="ARBA" id="ARBA00004370"/>
    </source>
</evidence>
<dbReference type="GO" id="GO:0006886">
    <property type="term" value="P:intracellular protein transport"/>
    <property type="evidence" value="ECO:0007669"/>
    <property type="project" value="TreeGrafter"/>
</dbReference>
<evidence type="ECO:0000256" key="5">
    <source>
        <dbReference type="ARBA" id="ARBA00023136"/>
    </source>
</evidence>
<dbReference type="SMART" id="SM00164">
    <property type="entry name" value="TBC"/>
    <property type="match status" value="1"/>
</dbReference>
<evidence type="ECO:0000256" key="2">
    <source>
        <dbReference type="ARBA" id="ARBA00004496"/>
    </source>
</evidence>
<dbReference type="InterPro" id="IPR000195">
    <property type="entry name" value="Rab-GAP-TBC_dom"/>
</dbReference>
<accession>A0A914YTT4</accession>
<dbReference type="PANTHER" id="PTHR22957:SF27">
    <property type="entry name" value="TBC1 DOMAIN FAMILY MEMBER 13"/>
    <property type="match status" value="1"/>
</dbReference>
<dbReference type="GO" id="GO:0005737">
    <property type="term" value="C:cytoplasm"/>
    <property type="evidence" value="ECO:0007669"/>
    <property type="project" value="UniProtKB-SubCell"/>
</dbReference>
<evidence type="ECO:0000256" key="3">
    <source>
        <dbReference type="ARBA" id="ARBA00022468"/>
    </source>
</evidence>
<dbReference type="Gene3D" id="1.10.472.80">
    <property type="entry name" value="Ypt/Rab-GAP domain of gyp1p, domain 3"/>
    <property type="match status" value="1"/>
</dbReference>
<evidence type="ECO:0000256" key="6">
    <source>
        <dbReference type="ARBA" id="ARBA00059763"/>
    </source>
</evidence>
<dbReference type="Gene3D" id="1.10.8.270">
    <property type="entry name" value="putative rabgap domain of human tbc1 domain family member 14 like domains"/>
    <property type="match status" value="1"/>
</dbReference>
<dbReference type="FunFam" id="1.10.8.270:FF:000019">
    <property type="entry name" value="TBC1 domain family member 13"/>
    <property type="match status" value="1"/>
</dbReference>
<dbReference type="Pfam" id="PF00566">
    <property type="entry name" value="RabGAP-TBC"/>
    <property type="match status" value="1"/>
</dbReference>
<dbReference type="SUPFAM" id="SSF47923">
    <property type="entry name" value="Ypt/Rab-GAP domain of gyp1p"/>
    <property type="match status" value="2"/>
</dbReference>
<comment type="subunit">
    <text evidence="7">Interacts with RAB1A and RAB10; in a GTP-dependent manner.</text>
</comment>
<dbReference type="GO" id="GO:0016020">
    <property type="term" value="C:membrane"/>
    <property type="evidence" value="ECO:0007669"/>
    <property type="project" value="UniProtKB-SubCell"/>
</dbReference>
<dbReference type="FunFam" id="1.10.472.80:FF:000009">
    <property type="entry name" value="TBC1 domain family member 13"/>
    <property type="match status" value="1"/>
</dbReference>
<evidence type="ECO:0000313" key="11">
    <source>
        <dbReference type="WBParaSite" id="PSU_v2.g3562.t1"/>
    </source>
</evidence>
<evidence type="ECO:0000256" key="8">
    <source>
        <dbReference type="ARBA" id="ARBA00067477"/>
    </source>
</evidence>
<evidence type="ECO:0000259" key="9">
    <source>
        <dbReference type="PROSITE" id="PS50086"/>
    </source>
</evidence>
<proteinExistence type="predicted"/>
<dbReference type="GO" id="GO:0005096">
    <property type="term" value="F:GTPase activator activity"/>
    <property type="evidence" value="ECO:0007669"/>
    <property type="project" value="UniProtKB-KW"/>
</dbReference>
<reference evidence="11" key="1">
    <citation type="submission" date="2022-11" db="UniProtKB">
        <authorList>
            <consortium name="WormBaseParasite"/>
        </authorList>
    </citation>
    <scope>IDENTIFICATION</scope>
</reference>
<dbReference type="WBParaSite" id="PSU_v2.g3562.t1">
    <property type="protein sequence ID" value="PSU_v2.g3562.t1"/>
    <property type="gene ID" value="PSU_v2.g3562"/>
</dbReference>
<sequence length="472" mass="55300">MIKFFFSQFKAYQSDCHNNCKHSMGARYIERITHIEQLLLIEKNVIDTNKLREDCAYGVPDQLRPLCWRLFMDYLPQDRQKWKSALERQRKDYCELVENLIVRPGELEDERERSQNDMMDHPLAEESTSEWVNFFRDNEVLIQIDRDVRRLRPEIEFFQKKTKFPLTSAARINLAKRLCKEKLIVDKTELSDNSFISSTASTSNSKEDIEDYESEQHWQVVERILFIYSKVNPGIKYVQGMNELIGPIYYVFATDPDLEWAEHAESDTFYCFQQLMSEIKDNFIKTLDKSNCGIEIALKNFYDRFQAHDPQLYNRLAVSQNIKPQFYAFRWILLLLSQEFSLPDLITIWDALLSTHDRLDTVQHMCLAMLDFIRDELMIGDFSNNVRLLQNFPNIDIAQLISHSHELRNAAIRDQTVHTARSNSSSDASETSLNMSINSRTSRLFNSDRISALVNNAKAKINNYTASKKNAS</sequence>
<dbReference type="AlphaFoldDB" id="A0A914YTT4"/>
<protein>
    <recommendedName>
        <fullName evidence="8">TBC1 domain family member 13</fullName>
    </recommendedName>
</protein>
<comment type="subcellular location">
    <subcellularLocation>
        <location evidence="2">Cytoplasm</location>
    </subcellularLocation>
    <subcellularLocation>
        <location evidence="1">Membrane</location>
    </subcellularLocation>
</comment>
<name>A0A914YTT4_9BILA</name>
<dbReference type="PANTHER" id="PTHR22957">
    <property type="entry name" value="TBC1 DOMAIN FAMILY MEMBER GTPASE-ACTIVATING PROTEIN"/>
    <property type="match status" value="1"/>
</dbReference>
<keyword evidence="10" id="KW-1185">Reference proteome</keyword>
<dbReference type="Proteomes" id="UP000887577">
    <property type="component" value="Unplaced"/>
</dbReference>
<dbReference type="InterPro" id="IPR035969">
    <property type="entry name" value="Rab-GAP_TBC_sf"/>
</dbReference>
<feature type="domain" description="Rab-GAP TBC" evidence="9">
    <location>
        <begin position="58"/>
        <end position="356"/>
    </location>
</feature>
<evidence type="ECO:0000256" key="7">
    <source>
        <dbReference type="ARBA" id="ARBA00064536"/>
    </source>
</evidence>
<comment type="function">
    <text evidence="6">Acts as a GTPase-activating protein for RAB35. Together with RAB35 may be involved in regulation of insulin-induced glucose transporter SLC2A4/GLUT4 translocation to the plasma membrane in adipocytes.</text>
</comment>
<keyword evidence="5" id="KW-0472">Membrane</keyword>
<dbReference type="PROSITE" id="PS50086">
    <property type="entry name" value="TBC_RABGAP"/>
    <property type="match status" value="1"/>
</dbReference>